<proteinExistence type="predicted"/>
<evidence type="ECO:0000256" key="2">
    <source>
        <dbReference type="ARBA" id="ARBA00011870"/>
    </source>
</evidence>
<protein>
    <recommendedName>
        <fullName evidence="4 10">Pyruvate dehydrogenase E1 component subunit alpha</fullName>
        <ecNumber evidence="3 10">1.2.4.1</ecNumber>
    </recommendedName>
</protein>
<comment type="catalytic activity">
    <reaction evidence="9 10">
        <text>N(6)-[(R)-lipoyl]-L-lysyl-[protein] + pyruvate + H(+) = N(6)-[(R)-S(8)-acetyldihydrolipoyl]-L-lysyl-[protein] + CO2</text>
        <dbReference type="Rhea" id="RHEA:19189"/>
        <dbReference type="Rhea" id="RHEA-COMP:10474"/>
        <dbReference type="Rhea" id="RHEA-COMP:10478"/>
        <dbReference type="ChEBI" id="CHEBI:15361"/>
        <dbReference type="ChEBI" id="CHEBI:15378"/>
        <dbReference type="ChEBI" id="CHEBI:16526"/>
        <dbReference type="ChEBI" id="CHEBI:83099"/>
        <dbReference type="ChEBI" id="CHEBI:83111"/>
        <dbReference type="EC" id="1.2.4.1"/>
    </reaction>
</comment>
<evidence type="ECO:0000313" key="13">
    <source>
        <dbReference type="Proteomes" id="UP000288623"/>
    </source>
</evidence>
<evidence type="ECO:0000256" key="5">
    <source>
        <dbReference type="ARBA" id="ARBA00023002"/>
    </source>
</evidence>
<comment type="cofactor">
    <cofactor evidence="1 10">
        <name>thiamine diphosphate</name>
        <dbReference type="ChEBI" id="CHEBI:58937"/>
    </cofactor>
</comment>
<accession>A0A433RX50</accession>
<keyword evidence="6 10" id="KW-0786">Thiamine pyrophosphate</keyword>
<name>A0A433RX50_9BACL</name>
<evidence type="ECO:0000256" key="10">
    <source>
        <dbReference type="RuleBase" id="RU366007"/>
    </source>
</evidence>
<dbReference type="PANTHER" id="PTHR43380">
    <property type="entry name" value="2-OXOISOVALERATE DEHYDROGENASE SUBUNIT ALPHA, MITOCHONDRIAL"/>
    <property type="match status" value="1"/>
</dbReference>
<dbReference type="GO" id="GO:0004739">
    <property type="term" value="F:pyruvate dehydrogenase (acetyl-transferring) activity"/>
    <property type="evidence" value="ECO:0007669"/>
    <property type="project" value="UniProtKB-UniRule"/>
</dbReference>
<dbReference type="GO" id="GO:0009083">
    <property type="term" value="P:branched-chain amino acid catabolic process"/>
    <property type="evidence" value="ECO:0007669"/>
    <property type="project" value="TreeGrafter"/>
</dbReference>
<keyword evidence="13" id="KW-1185">Reference proteome</keyword>
<dbReference type="EC" id="1.2.4.1" evidence="3 10"/>
<evidence type="ECO:0000256" key="3">
    <source>
        <dbReference type="ARBA" id="ARBA00012281"/>
    </source>
</evidence>
<reference evidence="12 13" key="1">
    <citation type="submission" date="2014-11" db="EMBL/GenBank/DDBJ databases">
        <title>Genome sequence and analysis of novel Kurthia sp.</title>
        <authorList>
            <person name="Lawson J.N."/>
            <person name="Gonzalez J.E."/>
            <person name="Rinauldi L."/>
            <person name="Xuan Z."/>
            <person name="Firman A."/>
            <person name="Shaddox L."/>
            <person name="Trudeau A."/>
            <person name="Shah S."/>
            <person name="Reiman D."/>
        </authorList>
    </citation>
    <scope>NUCLEOTIDE SEQUENCE [LARGE SCALE GENOMIC DNA]</scope>
    <source>
        <strain evidence="12 13">3B1D</strain>
    </source>
</reference>
<dbReference type="RefSeq" id="WP_126989466.1">
    <property type="nucleotide sequence ID" value="NZ_JTFC01000009.1"/>
</dbReference>
<evidence type="ECO:0000256" key="6">
    <source>
        <dbReference type="ARBA" id="ARBA00023052"/>
    </source>
</evidence>
<evidence type="ECO:0000256" key="9">
    <source>
        <dbReference type="ARBA" id="ARBA00051231"/>
    </source>
</evidence>
<comment type="function">
    <text evidence="8 10">The pyruvate dehydrogenase complex catalyzes the overall conversion of pyruvate to acetyl-CoA and CO(2). It contains multiple copies of three enzymatic components: pyruvate dehydrogenase (E1), dihydrolipoamide acetyltransferase (E2) and lipoamide dehydrogenase (E3).</text>
</comment>
<dbReference type="OrthoDB" id="9766715at2"/>
<gene>
    <name evidence="12" type="ORF">QI30_02950</name>
</gene>
<dbReference type="InterPro" id="IPR029061">
    <property type="entry name" value="THDP-binding"/>
</dbReference>
<comment type="subunit">
    <text evidence="2 10">Heterodimer of an alpha and a beta chain.</text>
</comment>
<sequence length="342" mass="38311">MEMTKWLDEQGNLIGDVAVPSDDVLKTMYAEMKRGRMIDTKMFKMQRQGRMALVAPVSGQEAIQVASALVLNKEDWIAPSYRDSVATMLHGMPLENIIRYFKGYSDGGGAPEGVNVLPVQIIIAAQMLHATGVAFASKIKGEQARTVTFFGDGATSQGDFHEALNFAAVYKLPVIFVCQNNQYAISTPVSKQMNTETIVERAKAYNMAYEYVDGNDILACYDVMKRAYDKAQDGPVFVEAVTYRLGPHTTSDDPKKYREQTEEQQWQQKDPLVRMRAFLEARGLWDAAFERAIEDRASEEIEEAVAKIEETPPPTLADMLEKVYETPPTLIQEQIDGLRGNE</sequence>
<keyword evidence="5 10" id="KW-0560">Oxidoreductase</keyword>
<dbReference type="PANTHER" id="PTHR43380:SF1">
    <property type="entry name" value="2-OXOISOVALERATE DEHYDROGENASE SUBUNIT ALPHA, MITOCHONDRIAL"/>
    <property type="match status" value="1"/>
</dbReference>
<keyword evidence="7 10" id="KW-0670">Pyruvate</keyword>
<dbReference type="InterPro" id="IPR001017">
    <property type="entry name" value="DH_E1"/>
</dbReference>
<evidence type="ECO:0000256" key="4">
    <source>
        <dbReference type="ARBA" id="ARBA00014159"/>
    </source>
</evidence>
<dbReference type="InterPro" id="IPR050771">
    <property type="entry name" value="Alpha-ketoacid_DH_E1_comp"/>
</dbReference>
<dbReference type="InterPro" id="IPR017596">
    <property type="entry name" value="PdhA/BkdA"/>
</dbReference>
<evidence type="ECO:0000256" key="8">
    <source>
        <dbReference type="ARBA" id="ARBA00025211"/>
    </source>
</evidence>
<evidence type="ECO:0000256" key="7">
    <source>
        <dbReference type="ARBA" id="ARBA00023317"/>
    </source>
</evidence>
<dbReference type="CDD" id="cd02000">
    <property type="entry name" value="TPP_E1_PDC_ADC_BCADC"/>
    <property type="match status" value="1"/>
</dbReference>
<dbReference type="NCBIfam" id="TIGR03181">
    <property type="entry name" value="PDH_E1_alph_x"/>
    <property type="match status" value="1"/>
</dbReference>
<feature type="domain" description="Dehydrogenase E1 component" evidence="11">
    <location>
        <begin position="33"/>
        <end position="315"/>
    </location>
</feature>
<dbReference type="Gene3D" id="3.40.50.970">
    <property type="match status" value="1"/>
</dbReference>
<evidence type="ECO:0000256" key="1">
    <source>
        <dbReference type="ARBA" id="ARBA00001964"/>
    </source>
</evidence>
<evidence type="ECO:0000313" key="12">
    <source>
        <dbReference type="EMBL" id="RUS57886.1"/>
    </source>
</evidence>
<dbReference type="SUPFAM" id="SSF52518">
    <property type="entry name" value="Thiamin diphosphate-binding fold (THDP-binding)"/>
    <property type="match status" value="1"/>
</dbReference>
<comment type="caution">
    <text evidence="12">The sequence shown here is derived from an EMBL/GenBank/DDBJ whole genome shotgun (WGS) entry which is preliminary data.</text>
</comment>
<dbReference type="Proteomes" id="UP000288623">
    <property type="component" value="Unassembled WGS sequence"/>
</dbReference>
<dbReference type="EMBL" id="JTFC01000009">
    <property type="protein sequence ID" value="RUS57886.1"/>
    <property type="molecule type" value="Genomic_DNA"/>
</dbReference>
<evidence type="ECO:0000259" key="11">
    <source>
        <dbReference type="Pfam" id="PF00676"/>
    </source>
</evidence>
<dbReference type="Pfam" id="PF00676">
    <property type="entry name" value="E1_dh"/>
    <property type="match status" value="1"/>
</dbReference>
<dbReference type="AlphaFoldDB" id="A0A433RX50"/>
<organism evidence="12 13">
    <name type="scientific">Candidatus Kurthia intestinigallinarum</name>
    <dbReference type="NCBI Taxonomy" id="1562256"/>
    <lineage>
        <taxon>Bacteria</taxon>
        <taxon>Bacillati</taxon>
        <taxon>Bacillota</taxon>
        <taxon>Bacilli</taxon>
        <taxon>Bacillales</taxon>
        <taxon>Caryophanaceae</taxon>
        <taxon>Kurthia</taxon>
    </lineage>
</organism>